<feature type="domain" description="YbaK/aminoacyl-tRNA synthetase-associated" evidence="2">
    <location>
        <begin position="116"/>
        <end position="228"/>
    </location>
</feature>
<keyword evidence="5" id="KW-0269">Exonuclease</keyword>
<dbReference type="Gene3D" id="3.90.960.10">
    <property type="entry name" value="YbaK/aminoacyl-tRNA synthetase-associated domain"/>
    <property type="match status" value="1"/>
</dbReference>
<dbReference type="OrthoDB" id="10261556at2759"/>
<dbReference type="GO" id="GO:0008408">
    <property type="term" value="F:3'-5' exonuclease activity"/>
    <property type="evidence" value="ECO:0007669"/>
    <property type="project" value="InterPro"/>
</dbReference>
<dbReference type="PANTHER" id="PTHR47765">
    <property type="entry name" value="3'-5' EXONUCLEASE DOMAIN-CONTAINING PROTEIN"/>
    <property type="match status" value="1"/>
</dbReference>
<dbReference type="GO" id="GO:0002161">
    <property type="term" value="F:aminoacyl-tRNA deacylase activity"/>
    <property type="evidence" value="ECO:0007669"/>
    <property type="project" value="InterPro"/>
</dbReference>
<evidence type="ECO:0000259" key="2">
    <source>
        <dbReference type="Pfam" id="PF04073"/>
    </source>
</evidence>
<sequence length="676" mass="73702">MVTLPAHTAFPASVRAICQPNLSVKQRERFDAQISPPHRLSVFAAGTSFVFAKRIRKGTAVTMLGRPESVEPIMPLQEALDIMVPPDEALHWRIRSLCAIGQGRLVEEVPPDGLRCKTLVVTCVPAEKRKGKHAKTAAVMVVLLVERRLSIPKLKQVLANSGLKPEGLASPEEAERVVGCSMGIVPPVCIEPKPPMVLDSQLFQAGAGTLVLGAAHPELHLLMSSRELLLETEGNVADISMDTADGVEAEPSHFPLRAAEGNVVHVVALVAAVRRLSRQLLFADLLPAGMTRDAERSIWLSPDGSGKLVRLQLLLGRSLAERVGGEGLAQVIRRLRPQQLIYVAGRLQLEEPGEQCGRKAPSAPHEVKKIREAQLNNGIVDMVAEQIRILEEVHVPSQESAGSARKVGVKKAEVKGAEADQPTLPLSLPGSAVHLVVDDTSLRLLEGVLRERLSGSADVDLESNGEAITPLLSVLGLDAEWQPNTSQGIALFQMAFRRSVFLLDMVVLQDAPALRPRVAEVIREALEAEQLYKVGFGLEVDLQRLAAVMPEITTAQKLIDLRDVTRAAFPEERRPAPNLSGLVKEVFGLPLDKTCQVSDWQLRPLMQEQLDYAAQDAHICVRLFDSLCYNHATLATQALQPLLSDMARTWKKPDRNLEWSGKAPDCCRSWAGGTCT</sequence>
<keyword evidence="5" id="KW-0540">Nuclease</keyword>
<evidence type="ECO:0000259" key="1">
    <source>
        <dbReference type="Pfam" id="PF01612"/>
    </source>
</evidence>
<dbReference type="GO" id="GO:0003676">
    <property type="term" value="F:nucleic acid binding"/>
    <property type="evidence" value="ECO:0007669"/>
    <property type="project" value="InterPro"/>
</dbReference>
<organism evidence="3">
    <name type="scientific">Cladocopium goreaui</name>
    <dbReference type="NCBI Taxonomy" id="2562237"/>
    <lineage>
        <taxon>Eukaryota</taxon>
        <taxon>Sar</taxon>
        <taxon>Alveolata</taxon>
        <taxon>Dinophyceae</taxon>
        <taxon>Suessiales</taxon>
        <taxon>Symbiodiniaceae</taxon>
        <taxon>Cladocopium</taxon>
    </lineage>
</organism>
<keyword evidence="5" id="KW-0378">Hydrolase</keyword>
<dbReference type="InterPro" id="IPR012337">
    <property type="entry name" value="RNaseH-like_sf"/>
</dbReference>
<dbReference type="Proteomes" id="UP001152797">
    <property type="component" value="Unassembled WGS sequence"/>
</dbReference>
<dbReference type="SUPFAM" id="SSF55826">
    <property type="entry name" value="YbaK/ProRS associated domain"/>
    <property type="match status" value="1"/>
</dbReference>
<protein>
    <submittedName>
        <fullName evidence="5">Exonuclease mut-7 homolog (Exonuclease 3'-5 ' domain-containing protein 3)</fullName>
    </submittedName>
</protein>
<dbReference type="EMBL" id="CAMXCT010000769">
    <property type="protein sequence ID" value="CAI3983035.1"/>
    <property type="molecule type" value="Genomic_DNA"/>
</dbReference>
<evidence type="ECO:0000313" key="3">
    <source>
        <dbReference type="EMBL" id="CAI3983035.1"/>
    </source>
</evidence>
<accession>A0A9P1C2C4</accession>
<dbReference type="InterPro" id="IPR036397">
    <property type="entry name" value="RNaseH_sf"/>
</dbReference>
<gene>
    <name evidence="3" type="ORF">C1SCF055_LOCUS10686</name>
</gene>
<dbReference type="PANTHER" id="PTHR47765:SF2">
    <property type="entry name" value="EXONUCLEASE MUT-7 HOMOLOG"/>
    <property type="match status" value="1"/>
</dbReference>
<keyword evidence="6" id="KW-1185">Reference proteome</keyword>
<dbReference type="InterPro" id="IPR052408">
    <property type="entry name" value="Exonuclease_MUT-7-like"/>
</dbReference>
<dbReference type="EMBL" id="CAMXCT030000769">
    <property type="protein sequence ID" value="CAL4770347.1"/>
    <property type="molecule type" value="Genomic_DNA"/>
</dbReference>
<dbReference type="AlphaFoldDB" id="A0A9P1C2C4"/>
<name>A0A9P1C2C4_9DINO</name>
<dbReference type="CDD" id="cd04332">
    <property type="entry name" value="YbaK_like"/>
    <property type="match status" value="1"/>
</dbReference>
<dbReference type="SUPFAM" id="SSF53098">
    <property type="entry name" value="Ribonuclease H-like"/>
    <property type="match status" value="1"/>
</dbReference>
<comment type="caution">
    <text evidence="3">The sequence shown here is derived from an EMBL/GenBank/DDBJ whole genome shotgun (WGS) entry which is preliminary data.</text>
</comment>
<evidence type="ECO:0000313" key="6">
    <source>
        <dbReference type="Proteomes" id="UP001152797"/>
    </source>
</evidence>
<dbReference type="Pfam" id="PF04073">
    <property type="entry name" value="tRNA_edit"/>
    <property type="match status" value="1"/>
</dbReference>
<evidence type="ECO:0000313" key="5">
    <source>
        <dbReference type="EMBL" id="CAL4770347.1"/>
    </source>
</evidence>
<feature type="domain" description="3'-5' exonuclease" evidence="1">
    <location>
        <begin position="473"/>
        <end position="627"/>
    </location>
</feature>
<reference evidence="4" key="2">
    <citation type="submission" date="2024-04" db="EMBL/GenBank/DDBJ databases">
        <authorList>
            <person name="Chen Y."/>
            <person name="Shah S."/>
            <person name="Dougan E. K."/>
            <person name="Thang M."/>
            <person name="Chan C."/>
        </authorList>
    </citation>
    <scope>NUCLEOTIDE SEQUENCE [LARGE SCALE GENOMIC DNA]</scope>
</reference>
<reference evidence="3" key="1">
    <citation type="submission" date="2022-10" db="EMBL/GenBank/DDBJ databases">
        <authorList>
            <person name="Chen Y."/>
            <person name="Dougan E. K."/>
            <person name="Chan C."/>
            <person name="Rhodes N."/>
            <person name="Thang M."/>
        </authorList>
    </citation>
    <scope>NUCLEOTIDE SEQUENCE</scope>
</reference>
<dbReference type="Pfam" id="PF01612">
    <property type="entry name" value="DNA_pol_A_exo1"/>
    <property type="match status" value="1"/>
</dbReference>
<evidence type="ECO:0000313" key="4">
    <source>
        <dbReference type="EMBL" id="CAL1136410.1"/>
    </source>
</evidence>
<dbReference type="Gene3D" id="3.30.420.10">
    <property type="entry name" value="Ribonuclease H-like superfamily/Ribonuclease H"/>
    <property type="match status" value="1"/>
</dbReference>
<dbReference type="InterPro" id="IPR007214">
    <property type="entry name" value="YbaK/aa-tRNA-synth-assoc-dom"/>
</dbReference>
<dbReference type="InterPro" id="IPR036754">
    <property type="entry name" value="YbaK/aa-tRNA-synt-asso_dom_sf"/>
</dbReference>
<dbReference type="InterPro" id="IPR002562">
    <property type="entry name" value="3'-5'_exonuclease_dom"/>
</dbReference>
<proteinExistence type="predicted"/>
<dbReference type="EMBL" id="CAMXCT020000769">
    <property type="protein sequence ID" value="CAL1136410.1"/>
    <property type="molecule type" value="Genomic_DNA"/>
</dbReference>